<reference evidence="2" key="1">
    <citation type="submission" date="2010-03" db="EMBL/GenBank/DDBJ databases">
        <authorList>
            <person name="Carlson J."/>
            <person name="Booth B."/>
            <person name="Frise E."/>
            <person name="Sandler J."/>
            <person name="Wan K."/>
            <person name="Yu C."/>
            <person name="Celniker S."/>
        </authorList>
    </citation>
    <scope>NUCLEOTIDE SEQUENCE</scope>
</reference>
<evidence type="ECO:0000313" key="2">
    <source>
        <dbReference type="EMBL" id="ADE06678.1"/>
    </source>
</evidence>
<proteinExistence type="evidence at transcript level"/>
<feature type="region of interest" description="Disordered" evidence="1">
    <location>
        <begin position="1"/>
        <end position="23"/>
    </location>
</feature>
<evidence type="ECO:0000256" key="1">
    <source>
        <dbReference type="SAM" id="MobiDB-lite"/>
    </source>
</evidence>
<sequence>MRRREKTNRKLRHPRPPKQSGKNRTCVRVCVSAFIKSVCVE</sequence>
<feature type="compositionally biased region" description="Basic residues" evidence="1">
    <location>
        <begin position="1"/>
        <end position="16"/>
    </location>
</feature>
<dbReference type="AlphaFoldDB" id="D4G7C0"/>
<gene>
    <name evidence="2" type="primary">CG15133-RA</name>
</gene>
<organism evidence="2">
    <name type="scientific">Drosophila melanogaster</name>
    <name type="common">Fruit fly</name>
    <dbReference type="NCBI Taxonomy" id="7227"/>
    <lineage>
        <taxon>Eukaryota</taxon>
        <taxon>Metazoa</taxon>
        <taxon>Ecdysozoa</taxon>
        <taxon>Arthropoda</taxon>
        <taxon>Hexapoda</taxon>
        <taxon>Insecta</taxon>
        <taxon>Pterygota</taxon>
        <taxon>Neoptera</taxon>
        <taxon>Endopterygota</taxon>
        <taxon>Diptera</taxon>
        <taxon>Brachycera</taxon>
        <taxon>Muscomorpha</taxon>
        <taxon>Ephydroidea</taxon>
        <taxon>Drosophilidae</taxon>
        <taxon>Drosophila</taxon>
        <taxon>Sophophora</taxon>
    </lineage>
</organism>
<protein>
    <submittedName>
        <fullName evidence="2">MIP19548p</fullName>
    </submittedName>
</protein>
<name>D4G7C0_DROME</name>
<dbReference type="EMBL" id="BT122072">
    <property type="protein sequence ID" value="ADE06678.1"/>
    <property type="molecule type" value="mRNA"/>
</dbReference>
<accession>D4G7C0</accession>